<organism evidence="3 4">
    <name type="scientific">Calocera cornea HHB12733</name>
    <dbReference type="NCBI Taxonomy" id="1353952"/>
    <lineage>
        <taxon>Eukaryota</taxon>
        <taxon>Fungi</taxon>
        <taxon>Dikarya</taxon>
        <taxon>Basidiomycota</taxon>
        <taxon>Agaricomycotina</taxon>
        <taxon>Dacrymycetes</taxon>
        <taxon>Dacrymycetales</taxon>
        <taxon>Dacrymycetaceae</taxon>
        <taxon>Calocera</taxon>
    </lineage>
</organism>
<feature type="compositionally biased region" description="Acidic residues" evidence="1">
    <location>
        <begin position="340"/>
        <end position="349"/>
    </location>
</feature>
<dbReference type="SUPFAM" id="SSF56281">
    <property type="entry name" value="Metallo-hydrolase/oxidoreductase"/>
    <property type="match status" value="1"/>
</dbReference>
<keyword evidence="4" id="KW-1185">Reference proteome</keyword>
<dbReference type="InterPro" id="IPR052926">
    <property type="entry name" value="Metallo-beta-lactamase_dom"/>
</dbReference>
<dbReference type="Proteomes" id="UP000076842">
    <property type="component" value="Unassembled WGS sequence"/>
</dbReference>
<dbReference type="OrthoDB" id="1470350at2759"/>
<feature type="domain" description="Metallo-beta-lactamase" evidence="2">
    <location>
        <begin position="66"/>
        <end position="181"/>
    </location>
</feature>
<dbReference type="InterPro" id="IPR036866">
    <property type="entry name" value="RibonucZ/Hydroxyglut_hydro"/>
</dbReference>
<dbReference type="STRING" id="1353952.A0A165G9Y8"/>
<evidence type="ECO:0000256" key="1">
    <source>
        <dbReference type="SAM" id="MobiDB-lite"/>
    </source>
</evidence>
<dbReference type="AlphaFoldDB" id="A0A165G9Y8"/>
<protein>
    <recommendedName>
        <fullName evidence="2">Metallo-beta-lactamase domain-containing protein</fullName>
    </recommendedName>
</protein>
<name>A0A165G9Y8_9BASI</name>
<dbReference type="InParanoid" id="A0A165G9Y8"/>
<dbReference type="Pfam" id="PF00753">
    <property type="entry name" value="Lactamase_B"/>
    <property type="match status" value="1"/>
</dbReference>
<dbReference type="PANTHER" id="PTHR13754">
    <property type="entry name" value="METALLO-BETA-LACTAMASE SUPERFAMILY PROTEIN"/>
    <property type="match status" value="1"/>
</dbReference>
<evidence type="ECO:0000313" key="3">
    <source>
        <dbReference type="EMBL" id="KZT57794.1"/>
    </source>
</evidence>
<dbReference type="InterPro" id="IPR041712">
    <property type="entry name" value="DHPS-like_MBL-fold"/>
</dbReference>
<proteinExistence type="predicted"/>
<sequence>MPNLRIVDSCSLQVIVDNSIEWMTKFPAGFTSELATHLQEHPRVDIKTGAPFVDLDKYCCGAHGLSVLITTRCWNETHYTLFDTGPESLTIERNLASLGVDMSKVERIVLSHWHRDHSGGIVAALKQATKQGKKEPIIVDLHPDRPFARGIAPNGTIIGRLPEDPTFEEIEFVGGKVETHAEAHTIAGKTVWISGEIPRVTSYEEGLLGAVTWYEERSGEGDWQPDELILDERYAVINVKGKGLIVISSCSHAGIVNVLKDAVQRFKRPIYMVLGGFHLASPELAHRVKPTVNFMSKQLKPTPTYILPLHCTGFTAKVALREALGDVIVPAGTGVKIDINGEDDAENDLPESSYPSDTE</sequence>
<dbReference type="CDD" id="cd07713">
    <property type="entry name" value="DHPS-like_MBL-fold"/>
    <property type="match status" value="1"/>
</dbReference>
<gene>
    <name evidence="3" type="ORF">CALCODRAFT_523906</name>
</gene>
<dbReference type="PANTHER" id="PTHR13754:SF13">
    <property type="entry name" value="METALLO-BETA-LACTAMASE SUPERFAMILY PROTEIN (AFU_ORTHOLOGUE AFUA_3G07630)"/>
    <property type="match status" value="1"/>
</dbReference>
<evidence type="ECO:0000313" key="4">
    <source>
        <dbReference type="Proteomes" id="UP000076842"/>
    </source>
</evidence>
<evidence type="ECO:0000259" key="2">
    <source>
        <dbReference type="Pfam" id="PF00753"/>
    </source>
</evidence>
<feature type="region of interest" description="Disordered" evidence="1">
    <location>
        <begin position="339"/>
        <end position="359"/>
    </location>
</feature>
<dbReference type="InterPro" id="IPR001279">
    <property type="entry name" value="Metallo-B-lactamas"/>
</dbReference>
<reference evidence="3 4" key="1">
    <citation type="journal article" date="2016" name="Mol. Biol. Evol.">
        <title>Comparative Genomics of Early-Diverging Mushroom-Forming Fungi Provides Insights into the Origins of Lignocellulose Decay Capabilities.</title>
        <authorList>
            <person name="Nagy L.G."/>
            <person name="Riley R."/>
            <person name="Tritt A."/>
            <person name="Adam C."/>
            <person name="Daum C."/>
            <person name="Floudas D."/>
            <person name="Sun H."/>
            <person name="Yadav J.S."/>
            <person name="Pangilinan J."/>
            <person name="Larsson K.H."/>
            <person name="Matsuura K."/>
            <person name="Barry K."/>
            <person name="Labutti K."/>
            <person name="Kuo R."/>
            <person name="Ohm R.A."/>
            <person name="Bhattacharya S.S."/>
            <person name="Shirouzu T."/>
            <person name="Yoshinaga Y."/>
            <person name="Martin F.M."/>
            <person name="Grigoriev I.V."/>
            <person name="Hibbett D.S."/>
        </authorList>
    </citation>
    <scope>NUCLEOTIDE SEQUENCE [LARGE SCALE GENOMIC DNA]</scope>
    <source>
        <strain evidence="3 4">HHB12733</strain>
    </source>
</reference>
<dbReference type="EMBL" id="KV423959">
    <property type="protein sequence ID" value="KZT57794.1"/>
    <property type="molecule type" value="Genomic_DNA"/>
</dbReference>
<dbReference type="GO" id="GO:0016740">
    <property type="term" value="F:transferase activity"/>
    <property type="evidence" value="ECO:0007669"/>
    <property type="project" value="TreeGrafter"/>
</dbReference>
<accession>A0A165G9Y8</accession>
<dbReference type="Gene3D" id="3.60.15.10">
    <property type="entry name" value="Ribonuclease Z/Hydroxyacylglutathione hydrolase-like"/>
    <property type="match status" value="1"/>
</dbReference>